<dbReference type="AlphaFoldDB" id="A0A850PC74"/>
<keyword evidence="5" id="KW-1185">Reference proteome</keyword>
<reference evidence="4 5" key="1">
    <citation type="submission" date="2020-06" db="EMBL/GenBank/DDBJ databases">
        <title>Description of novel acetic acid bacteria.</title>
        <authorList>
            <person name="Sombolestani A."/>
        </authorList>
    </citation>
    <scope>NUCLEOTIDE SEQUENCE [LARGE SCALE GENOMIC DNA]</scope>
    <source>
        <strain evidence="4 5">LMG 27010</strain>
    </source>
</reference>
<gene>
    <name evidence="4" type="ORF">HUK82_13385</name>
</gene>
<evidence type="ECO:0000313" key="5">
    <source>
        <dbReference type="Proteomes" id="UP000585665"/>
    </source>
</evidence>
<feature type="region of interest" description="Disordered" evidence="1">
    <location>
        <begin position="194"/>
        <end position="238"/>
    </location>
</feature>
<dbReference type="SUPFAM" id="SSF54001">
    <property type="entry name" value="Cysteine proteinases"/>
    <property type="match status" value="1"/>
</dbReference>
<dbReference type="EMBL" id="JABXXR010000144">
    <property type="protein sequence ID" value="NVN41548.1"/>
    <property type="molecule type" value="Genomic_DNA"/>
</dbReference>
<dbReference type="Pfam" id="PF05257">
    <property type="entry name" value="CHAP"/>
    <property type="match status" value="1"/>
</dbReference>
<dbReference type="InterPro" id="IPR038765">
    <property type="entry name" value="Papain-like_cys_pep_sf"/>
</dbReference>
<keyword evidence="2" id="KW-0732">Signal</keyword>
<accession>A0A850PC74</accession>
<proteinExistence type="predicted"/>
<evidence type="ECO:0000259" key="3">
    <source>
        <dbReference type="PROSITE" id="PS50911"/>
    </source>
</evidence>
<dbReference type="PROSITE" id="PS50911">
    <property type="entry name" value="CHAP"/>
    <property type="match status" value="1"/>
</dbReference>
<sequence length="238" mass="25326">MRRLGLKLAVLSLTAAFSFSTAHKAEARHRGVAHASAHGHASAHHASSRRLAYRYAGGHVIQCVAFAKSNSEIALRGNAADWWYHAAGVYARGASPEAGSVLNFRATRRMPLGHVAVVTDVVNSRTIVIDQSHWAQRGISRNVQVVDVSPSNDWSAVRVQLNGRSGTFGSIYPTYGFIYARAADGRDTMMASAAPASRRGATRSLPSALSHPFGSTEVAEAPAGADSLGVDAPDRNLR</sequence>
<evidence type="ECO:0000256" key="2">
    <source>
        <dbReference type="SAM" id="SignalP"/>
    </source>
</evidence>
<feature type="chain" id="PRO_5033029939" evidence="2">
    <location>
        <begin position="25"/>
        <end position="238"/>
    </location>
</feature>
<dbReference type="InterPro" id="IPR007921">
    <property type="entry name" value="CHAP_dom"/>
</dbReference>
<organism evidence="4 5">
    <name type="scientific">Ameyamaea chiangmaiensis</name>
    <dbReference type="NCBI Taxonomy" id="442969"/>
    <lineage>
        <taxon>Bacteria</taxon>
        <taxon>Pseudomonadati</taxon>
        <taxon>Pseudomonadota</taxon>
        <taxon>Alphaproteobacteria</taxon>
        <taxon>Acetobacterales</taxon>
        <taxon>Acetobacteraceae</taxon>
        <taxon>Ameyamaea</taxon>
    </lineage>
</organism>
<comment type="caution">
    <text evidence="4">The sequence shown here is derived from an EMBL/GenBank/DDBJ whole genome shotgun (WGS) entry which is preliminary data.</text>
</comment>
<dbReference type="Proteomes" id="UP000585665">
    <property type="component" value="Unassembled WGS sequence"/>
</dbReference>
<evidence type="ECO:0000256" key="1">
    <source>
        <dbReference type="SAM" id="MobiDB-lite"/>
    </source>
</evidence>
<name>A0A850PC74_9PROT</name>
<feature type="signal peptide" evidence="2">
    <location>
        <begin position="1"/>
        <end position="24"/>
    </location>
</feature>
<dbReference type="Gene3D" id="3.90.1720.10">
    <property type="entry name" value="endopeptidase domain like (from Nostoc punctiforme)"/>
    <property type="match status" value="1"/>
</dbReference>
<protein>
    <submittedName>
        <fullName evidence="4">CHAP domain-containing protein</fullName>
    </submittedName>
</protein>
<dbReference type="RefSeq" id="WP_176614435.1">
    <property type="nucleotide sequence ID" value="NZ_JABXXR010000144.1"/>
</dbReference>
<feature type="domain" description="Peptidase C51" evidence="3">
    <location>
        <begin position="38"/>
        <end position="158"/>
    </location>
</feature>
<evidence type="ECO:0000313" key="4">
    <source>
        <dbReference type="EMBL" id="NVN41548.1"/>
    </source>
</evidence>